<dbReference type="EMBL" id="RBCJ01000003">
    <property type="protein sequence ID" value="RKN80384.1"/>
    <property type="molecule type" value="Genomic_DNA"/>
</dbReference>
<sequence length="470" mass="54028">MKRFLLFLALAVAFTSHAQQMALKKGIITDGIKVNDTIPETFALYLPTNFDASRKWPVIFVYDMKGRGKQALSMFVGAAEEENYILAASNDIRDSLSITQNIRISTRMFNTVSSMFPIHSKRGYTAGFSNGARFASLVPTFVKNIQGVISCGASVANTEVLTSKRPFQFVGIVGNSDFNYPEMLALEKILNRLRFPNQLLVFEGEHQWPTQEYLSTAMEFLTLASMAKGHIPSDNGFIKKIYEENLVMVNNWVASQKPLIANGLLDEVIDVFRPHLTVDSLANSKKVLKRSKLFKAQNRDQNAIFFRETLIREDYVYYLEEDILTYNYNNLGWWNYQMEELKKLDKSAKVFERQMGKRLKGYVNALIEDNIDIISIEKNVDREALIFLWMLKTITDSGDFSYYLKVISESSKMEDYGTALFYLEELLKNGFQDKKGLYNLENTALLRITPQFNEIVEKYLKEARYDIIDE</sequence>
<dbReference type="Gene3D" id="3.40.50.1820">
    <property type="entry name" value="alpha/beta hydrolase"/>
    <property type="match status" value="1"/>
</dbReference>
<evidence type="ECO:0000313" key="2">
    <source>
        <dbReference type="EMBL" id="RKN80384.1"/>
    </source>
</evidence>
<accession>A0A3B0C730</accession>
<name>A0A3B0C730_9FLAO</name>
<dbReference type="SUPFAM" id="SSF53474">
    <property type="entry name" value="alpha/beta-Hydrolases"/>
    <property type="match status" value="1"/>
</dbReference>
<keyword evidence="2" id="KW-0378">Hydrolase</keyword>
<comment type="caution">
    <text evidence="2">The sequence shown here is derived from an EMBL/GenBank/DDBJ whole genome shotgun (WGS) entry which is preliminary data.</text>
</comment>
<keyword evidence="1" id="KW-0732">Signal</keyword>
<dbReference type="InterPro" id="IPR029058">
    <property type="entry name" value="AB_hydrolase_fold"/>
</dbReference>
<dbReference type="AlphaFoldDB" id="A0A3B0C730"/>
<proteinExistence type="predicted"/>
<feature type="signal peptide" evidence="1">
    <location>
        <begin position="1"/>
        <end position="18"/>
    </location>
</feature>
<dbReference type="GO" id="GO:0016787">
    <property type="term" value="F:hydrolase activity"/>
    <property type="evidence" value="ECO:0007669"/>
    <property type="project" value="UniProtKB-KW"/>
</dbReference>
<gene>
    <name evidence="2" type="ORF">D7Z94_16960</name>
</gene>
<evidence type="ECO:0000313" key="3">
    <source>
        <dbReference type="Proteomes" id="UP000276603"/>
    </source>
</evidence>
<evidence type="ECO:0000256" key="1">
    <source>
        <dbReference type="SAM" id="SignalP"/>
    </source>
</evidence>
<dbReference type="Proteomes" id="UP000276603">
    <property type="component" value="Unassembled WGS sequence"/>
</dbReference>
<dbReference type="RefSeq" id="WP_120713192.1">
    <property type="nucleotide sequence ID" value="NZ_RBCJ01000003.1"/>
</dbReference>
<reference evidence="2 3" key="1">
    <citation type="submission" date="2018-10" db="EMBL/GenBank/DDBJ databases">
        <title>Ulvibacterium marinum gen. nov., sp. nov., a novel marine bacterium of the family Flavobacteriaceae, isolated from a culture of the green alga Ulva prolifera.</title>
        <authorList>
            <person name="Zhang Z."/>
        </authorList>
    </citation>
    <scope>NUCLEOTIDE SEQUENCE [LARGE SCALE GENOMIC DNA]</scope>
    <source>
        <strain evidence="2 3">CCMM003</strain>
    </source>
</reference>
<dbReference type="OrthoDB" id="1123157at2"/>
<keyword evidence="3" id="KW-1185">Reference proteome</keyword>
<organism evidence="2 3">
    <name type="scientific">Ulvibacterium marinum</name>
    <dbReference type="NCBI Taxonomy" id="2419782"/>
    <lineage>
        <taxon>Bacteria</taxon>
        <taxon>Pseudomonadati</taxon>
        <taxon>Bacteroidota</taxon>
        <taxon>Flavobacteriia</taxon>
        <taxon>Flavobacteriales</taxon>
        <taxon>Flavobacteriaceae</taxon>
        <taxon>Ulvibacterium</taxon>
    </lineage>
</organism>
<feature type="chain" id="PRO_5017415333" evidence="1">
    <location>
        <begin position="19"/>
        <end position="470"/>
    </location>
</feature>
<protein>
    <submittedName>
        <fullName evidence="2">Alpha/beta hydrolase</fullName>
    </submittedName>
</protein>